<keyword evidence="5" id="KW-1185">Reference proteome</keyword>
<comment type="caution">
    <text evidence="4">The sequence shown here is derived from an EMBL/GenBank/DDBJ whole genome shotgun (WGS) entry which is preliminary data.</text>
</comment>
<organism evidence="4 5">
    <name type="scientific">Cohnella lubricantis</name>
    <dbReference type="NCBI Taxonomy" id="2163172"/>
    <lineage>
        <taxon>Bacteria</taxon>
        <taxon>Bacillati</taxon>
        <taxon>Bacillota</taxon>
        <taxon>Bacilli</taxon>
        <taxon>Bacillales</taxon>
        <taxon>Paenibacillaceae</taxon>
        <taxon>Cohnella</taxon>
    </lineage>
</organism>
<evidence type="ECO:0000256" key="1">
    <source>
        <dbReference type="ARBA" id="ARBA00022450"/>
    </source>
</evidence>
<dbReference type="InterPro" id="IPR036736">
    <property type="entry name" value="ACP-like_sf"/>
</dbReference>
<evidence type="ECO:0000256" key="2">
    <source>
        <dbReference type="ARBA" id="ARBA00022553"/>
    </source>
</evidence>
<sequence>MNLMENVRQLIVEASEGAVSPDQVLRAGDRLTDLGLDSLAVIKLIVLIEENYGIELDIEEAENRQLLHSLSRLCEYLHMEAGLPQP</sequence>
<reference evidence="4 5" key="1">
    <citation type="submission" date="2020-08" db="EMBL/GenBank/DDBJ databases">
        <title>Cohnella phylogeny.</title>
        <authorList>
            <person name="Dunlap C."/>
        </authorList>
    </citation>
    <scope>NUCLEOTIDE SEQUENCE [LARGE SCALE GENOMIC DNA]</scope>
    <source>
        <strain evidence="4 5">DSM 103658</strain>
    </source>
</reference>
<dbReference type="Pfam" id="PF00550">
    <property type="entry name" value="PP-binding"/>
    <property type="match status" value="1"/>
</dbReference>
<gene>
    <name evidence="4" type="ORF">H4Q31_09045</name>
</gene>
<feature type="domain" description="Carrier" evidence="3">
    <location>
        <begin position="1"/>
        <end position="81"/>
    </location>
</feature>
<dbReference type="Proteomes" id="UP000574133">
    <property type="component" value="Unassembled WGS sequence"/>
</dbReference>
<dbReference type="EMBL" id="JACJVN010000033">
    <property type="protein sequence ID" value="MBB6677469.1"/>
    <property type="molecule type" value="Genomic_DNA"/>
</dbReference>
<dbReference type="Gene3D" id="1.10.1200.10">
    <property type="entry name" value="ACP-like"/>
    <property type="match status" value="1"/>
</dbReference>
<evidence type="ECO:0000313" key="5">
    <source>
        <dbReference type="Proteomes" id="UP000574133"/>
    </source>
</evidence>
<dbReference type="RefSeq" id="WP_185178749.1">
    <property type="nucleotide sequence ID" value="NZ_CBCSEP010000005.1"/>
</dbReference>
<protein>
    <recommendedName>
        <fullName evidence="3">Carrier domain-containing protein</fullName>
    </recommendedName>
</protein>
<dbReference type="PROSITE" id="PS00012">
    <property type="entry name" value="PHOSPHOPANTETHEINE"/>
    <property type="match status" value="1"/>
</dbReference>
<keyword evidence="2" id="KW-0597">Phosphoprotein</keyword>
<dbReference type="InterPro" id="IPR009081">
    <property type="entry name" value="PP-bd_ACP"/>
</dbReference>
<evidence type="ECO:0000259" key="3">
    <source>
        <dbReference type="PROSITE" id="PS50075"/>
    </source>
</evidence>
<proteinExistence type="predicted"/>
<dbReference type="SUPFAM" id="SSF47336">
    <property type="entry name" value="ACP-like"/>
    <property type="match status" value="1"/>
</dbReference>
<evidence type="ECO:0000313" key="4">
    <source>
        <dbReference type="EMBL" id="MBB6677469.1"/>
    </source>
</evidence>
<keyword evidence="1" id="KW-0596">Phosphopantetheine</keyword>
<name>A0A841TBR7_9BACL</name>
<dbReference type="AlphaFoldDB" id="A0A841TBR7"/>
<accession>A0A841TBR7</accession>
<dbReference type="InterPro" id="IPR006162">
    <property type="entry name" value="Ppantetheine_attach_site"/>
</dbReference>
<dbReference type="PROSITE" id="PS50075">
    <property type="entry name" value="CARRIER"/>
    <property type="match status" value="1"/>
</dbReference>